<evidence type="ECO:0000313" key="2">
    <source>
        <dbReference type="EMBL" id="KAK6120939.1"/>
    </source>
</evidence>
<reference evidence="2 3" key="1">
    <citation type="journal article" date="2021" name="Comput. Struct. Biotechnol. J.">
        <title>De novo genome assembly of the potent medicinal plant Rehmannia glutinosa using nanopore technology.</title>
        <authorList>
            <person name="Ma L."/>
            <person name="Dong C."/>
            <person name="Song C."/>
            <person name="Wang X."/>
            <person name="Zheng X."/>
            <person name="Niu Y."/>
            <person name="Chen S."/>
            <person name="Feng W."/>
        </authorList>
    </citation>
    <scope>NUCLEOTIDE SEQUENCE [LARGE SCALE GENOMIC DNA]</scope>
    <source>
        <strain evidence="2">DH-2019</strain>
    </source>
</reference>
<organism evidence="2 3">
    <name type="scientific">Rehmannia glutinosa</name>
    <name type="common">Chinese foxglove</name>
    <dbReference type="NCBI Taxonomy" id="99300"/>
    <lineage>
        <taxon>Eukaryota</taxon>
        <taxon>Viridiplantae</taxon>
        <taxon>Streptophyta</taxon>
        <taxon>Embryophyta</taxon>
        <taxon>Tracheophyta</taxon>
        <taxon>Spermatophyta</taxon>
        <taxon>Magnoliopsida</taxon>
        <taxon>eudicotyledons</taxon>
        <taxon>Gunneridae</taxon>
        <taxon>Pentapetalae</taxon>
        <taxon>asterids</taxon>
        <taxon>lamiids</taxon>
        <taxon>Lamiales</taxon>
        <taxon>Orobanchaceae</taxon>
        <taxon>Rehmannieae</taxon>
        <taxon>Rehmannia</taxon>
    </lineage>
</organism>
<dbReference type="Pfam" id="PF13456">
    <property type="entry name" value="RVT_3"/>
    <property type="match status" value="1"/>
</dbReference>
<proteinExistence type="predicted"/>
<name>A0ABR0UEH7_REHGL</name>
<evidence type="ECO:0000313" key="3">
    <source>
        <dbReference type="Proteomes" id="UP001318860"/>
    </source>
</evidence>
<accession>A0ABR0UEH7</accession>
<dbReference type="CDD" id="cd06222">
    <property type="entry name" value="RNase_H_like"/>
    <property type="match status" value="1"/>
</dbReference>
<comment type="caution">
    <text evidence="2">The sequence shown here is derived from an EMBL/GenBank/DDBJ whole genome shotgun (WGS) entry which is preliminary data.</text>
</comment>
<dbReference type="PANTHER" id="PTHR47074">
    <property type="entry name" value="BNAC02G40300D PROTEIN"/>
    <property type="match status" value="1"/>
</dbReference>
<dbReference type="InterPro" id="IPR052929">
    <property type="entry name" value="RNase_H-like_EbsB-rel"/>
</dbReference>
<dbReference type="Gene3D" id="3.30.420.10">
    <property type="entry name" value="Ribonuclease H-like superfamily/Ribonuclease H"/>
    <property type="match status" value="1"/>
</dbReference>
<feature type="domain" description="RNase H type-1" evidence="1">
    <location>
        <begin position="79"/>
        <end position="199"/>
    </location>
</feature>
<evidence type="ECO:0000259" key="1">
    <source>
        <dbReference type="Pfam" id="PF13456"/>
    </source>
</evidence>
<dbReference type="PANTHER" id="PTHR47074:SF48">
    <property type="entry name" value="POLYNUCLEOTIDYL TRANSFERASE, RIBONUCLEASE H-LIKE SUPERFAMILY PROTEIN"/>
    <property type="match status" value="1"/>
</dbReference>
<protein>
    <recommendedName>
        <fullName evidence="1">RNase H type-1 domain-containing protein</fullName>
    </recommendedName>
</protein>
<dbReference type="InterPro" id="IPR002156">
    <property type="entry name" value="RNaseH_domain"/>
</dbReference>
<gene>
    <name evidence="2" type="ORF">DH2020_045318</name>
</gene>
<dbReference type="InterPro" id="IPR036397">
    <property type="entry name" value="RNaseH_sf"/>
</dbReference>
<keyword evidence="3" id="KW-1185">Reference proteome</keyword>
<sequence>MKQGRSDGDSLFAMLLWGIWWSRNQMVFQGRQLTQQQVMSQVNMRLEEHKSADTRQRLTTTITVSETWEPAEPGTYKLNTDASIREGVGTSIGIVIRDFHGQTYQSLIQHLSNEYEVDVVEAIACREGLIFARNLGLKVVVIKTDITKLFYKLRKKAEYLSYFGNIVAEIFDLFSAFDFVCPSLVKRSENSVSHLLACHAFFFLIRSR</sequence>
<dbReference type="EMBL" id="JABTTQ020002963">
    <property type="protein sequence ID" value="KAK6120939.1"/>
    <property type="molecule type" value="Genomic_DNA"/>
</dbReference>
<dbReference type="InterPro" id="IPR044730">
    <property type="entry name" value="RNase_H-like_dom_plant"/>
</dbReference>
<dbReference type="Proteomes" id="UP001318860">
    <property type="component" value="Unassembled WGS sequence"/>
</dbReference>